<dbReference type="Proteomes" id="UP000027644">
    <property type="component" value="Unassembled WGS sequence"/>
</dbReference>
<evidence type="ECO:0000256" key="1">
    <source>
        <dbReference type="ARBA" id="ARBA00022729"/>
    </source>
</evidence>
<dbReference type="InterPro" id="IPR004564">
    <property type="entry name" value="OM_lipoprot_carrier_LolA-like"/>
</dbReference>
<gene>
    <name evidence="3" type="ORF">SASC598J21_011040</name>
</gene>
<feature type="chain" id="PRO_5001700542" evidence="2">
    <location>
        <begin position="21"/>
        <end position="200"/>
    </location>
</feature>
<dbReference type="Pfam" id="PF19574">
    <property type="entry name" value="LolA_3"/>
    <property type="match status" value="1"/>
</dbReference>
<name>A0A074VB56_9NEIS</name>
<dbReference type="EMBL" id="AVQL01000436">
    <property type="protein sequence ID" value="KEQ01107.1"/>
    <property type="molecule type" value="Genomic_DNA"/>
</dbReference>
<dbReference type="Gene3D" id="2.50.20.10">
    <property type="entry name" value="Lipoprotein localisation LolA/LolB/LppX"/>
    <property type="match status" value="1"/>
</dbReference>
<dbReference type="InterPro" id="IPR029046">
    <property type="entry name" value="LolA/LolB/LppX"/>
</dbReference>
<sequence length="200" mass="22845">MLRKILFICWCCLFSGMLWAFDLTELQNQLQRPQNIKGDFTQQRFLRGTNKPIIAQGQFVLVPKAGLLWQMKKPFADTMRVRKSGIDQLNANNKWIASKQSASAQKNQVKLFLDLLAGQTNGIQSQFTMQLQGTAQNWKLQLQPKSVLMKQIFTRIDIQGDESVKKIVLSEVQGDRTEITFSALKINTALNRFEQNAVLP</sequence>
<reference evidence="3 4" key="1">
    <citation type="journal article" date="2014" name="PLoS Genet.">
        <title>Hidden diversity in honey bee gut symbionts detected by single-cell genomics.</title>
        <authorList>
            <person name="Engel P."/>
            <person name="Stepanauskas R."/>
            <person name="Moran N."/>
        </authorList>
    </citation>
    <scope>NUCLEOTIDE SEQUENCE [LARGE SCALE GENOMIC DNA]</scope>
    <source>
        <strain evidence="3 4">SCGC AB-598-J21</strain>
    </source>
</reference>
<accession>A0A074VB56</accession>
<comment type="caution">
    <text evidence="3">The sequence shown here is derived from an EMBL/GenBank/DDBJ whole genome shotgun (WGS) entry which is preliminary data.</text>
</comment>
<dbReference type="CDD" id="cd16325">
    <property type="entry name" value="LolA"/>
    <property type="match status" value="1"/>
</dbReference>
<evidence type="ECO:0000313" key="4">
    <source>
        <dbReference type="Proteomes" id="UP000027644"/>
    </source>
</evidence>
<protein>
    <submittedName>
        <fullName evidence="3">Outer membrane lipoprotein-sorting protein</fullName>
    </submittedName>
</protein>
<proteinExistence type="predicted"/>
<dbReference type="SUPFAM" id="SSF89392">
    <property type="entry name" value="Prokaryotic lipoproteins and lipoprotein localization factors"/>
    <property type="match status" value="1"/>
</dbReference>
<evidence type="ECO:0000256" key="2">
    <source>
        <dbReference type="SAM" id="SignalP"/>
    </source>
</evidence>
<evidence type="ECO:0000313" key="3">
    <source>
        <dbReference type="EMBL" id="KEQ01107.1"/>
    </source>
</evidence>
<keyword evidence="3" id="KW-0449">Lipoprotein</keyword>
<feature type="signal peptide" evidence="2">
    <location>
        <begin position="1"/>
        <end position="20"/>
    </location>
</feature>
<dbReference type="AlphaFoldDB" id="A0A074VB56"/>
<keyword evidence="1 2" id="KW-0732">Signal</keyword>
<dbReference type="PANTHER" id="PTHR35869">
    <property type="entry name" value="OUTER-MEMBRANE LIPOPROTEIN CARRIER PROTEIN"/>
    <property type="match status" value="1"/>
</dbReference>
<organism evidence="3 4">
    <name type="scientific">Snodgrassella alvi SCGC AB-598-J21</name>
    <dbReference type="NCBI Taxonomy" id="1385367"/>
    <lineage>
        <taxon>Bacteria</taxon>
        <taxon>Pseudomonadati</taxon>
        <taxon>Pseudomonadota</taxon>
        <taxon>Betaproteobacteria</taxon>
        <taxon>Neisseriales</taxon>
        <taxon>Neisseriaceae</taxon>
        <taxon>Snodgrassella</taxon>
    </lineage>
</organism>
<dbReference type="PANTHER" id="PTHR35869:SF1">
    <property type="entry name" value="OUTER-MEMBRANE LIPOPROTEIN CARRIER PROTEIN"/>
    <property type="match status" value="1"/>
</dbReference>